<sequence length="159" mass="18356">MDNLSGKLQKLFKGNKENKVEEEYPVRPVSVEEVRRGIQNLANSLPMGVSIRSFIKHDHSVDFELLKPVLKAVPDRKFYMSKETFEVFEDAETPKTMDQVQLAVDQYIKANGELPVVQGDPTHKVSYFLIKDYLRVKPSFDLYLDEKDHLVMLEPNGEK</sequence>
<proteinExistence type="predicted"/>
<gene>
    <name evidence="1" type="ORF">ACFPU1_10810</name>
</gene>
<evidence type="ECO:0000313" key="2">
    <source>
        <dbReference type="Proteomes" id="UP001596142"/>
    </source>
</evidence>
<name>A0ABW0YPJ7_9BACI</name>
<dbReference type="EMBL" id="JBHSOZ010000004">
    <property type="protein sequence ID" value="MFC5713277.1"/>
    <property type="molecule type" value="Genomic_DNA"/>
</dbReference>
<dbReference type="Pfam" id="PF13075">
    <property type="entry name" value="DUF3939"/>
    <property type="match status" value="1"/>
</dbReference>
<dbReference type="Proteomes" id="UP001596142">
    <property type="component" value="Unassembled WGS sequence"/>
</dbReference>
<organism evidence="1 2">
    <name type="scientific">Thalassorhabdus alkalitolerans</name>
    <dbReference type="NCBI Taxonomy" id="2282697"/>
    <lineage>
        <taxon>Bacteria</taxon>
        <taxon>Bacillati</taxon>
        <taxon>Bacillota</taxon>
        <taxon>Bacilli</taxon>
        <taxon>Bacillales</taxon>
        <taxon>Bacillaceae</taxon>
        <taxon>Thalassorhabdus</taxon>
    </lineage>
</organism>
<keyword evidence="2" id="KW-1185">Reference proteome</keyword>
<comment type="caution">
    <text evidence="1">The sequence shown here is derived from an EMBL/GenBank/DDBJ whole genome shotgun (WGS) entry which is preliminary data.</text>
</comment>
<evidence type="ECO:0000313" key="1">
    <source>
        <dbReference type="EMBL" id="MFC5713277.1"/>
    </source>
</evidence>
<reference evidence="2" key="1">
    <citation type="journal article" date="2019" name="Int. J. Syst. Evol. Microbiol.">
        <title>The Global Catalogue of Microorganisms (GCM) 10K type strain sequencing project: providing services to taxonomists for standard genome sequencing and annotation.</title>
        <authorList>
            <consortium name="The Broad Institute Genomics Platform"/>
            <consortium name="The Broad Institute Genome Sequencing Center for Infectious Disease"/>
            <person name="Wu L."/>
            <person name="Ma J."/>
        </authorList>
    </citation>
    <scope>NUCLEOTIDE SEQUENCE [LARGE SCALE GENOMIC DNA]</scope>
    <source>
        <strain evidence="2">CECT 7184</strain>
    </source>
</reference>
<protein>
    <submittedName>
        <fullName evidence="1">DUF3939 domain-containing protein</fullName>
    </submittedName>
</protein>
<accession>A0ABW0YPJ7</accession>
<dbReference type="InterPro" id="IPR025071">
    <property type="entry name" value="DUF3939"/>
</dbReference>